<protein>
    <submittedName>
        <fullName evidence="1">Uncharacterized protein</fullName>
    </submittedName>
</protein>
<dbReference type="Proteomes" id="UP000593577">
    <property type="component" value="Unassembled WGS sequence"/>
</dbReference>
<evidence type="ECO:0000313" key="1">
    <source>
        <dbReference type="EMBL" id="MBA0701951.1"/>
    </source>
</evidence>
<dbReference type="AlphaFoldDB" id="A0A7J8YQT0"/>
<name>A0A7J8YQT0_GOSAI</name>
<organism evidence="1 2">
    <name type="scientific">Gossypium aridum</name>
    <name type="common">American cotton</name>
    <name type="synonym">Erioxylum aridum</name>
    <dbReference type="NCBI Taxonomy" id="34290"/>
    <lineage>
        <taxon>Eukaryota</taxon>
        <taxon>Viridiplantae</taxon>
        <taxon>Streptophyta</taxon>
        <taxon>Embryophyta</taxon>
        <taxon>Tracheophyta</taxon>
        <taxon>Spermatophyta</taxon>
        <taxon>Magnoliopsida</taxon>
        <taxon>eudicotyledons</taxon>
        <taxon>Gunneridae</taxon>
        <taxon>Pentapetalae</taxon>
        <taxon>rosids</taxon>
        <taxon>malvids</taxon>
        <taxon>Malvales</taxon>
        <taxon>Malvaceae</taxon>
        <taxon>Malvoideae</taxon>
        <taxon>Gossypium</taxon>
    </lineage>
</organism>
<keyword evidence="2" id="KW-1185">Reference proteome</keyword>
<sequence length="46" mass="5125">MMKSNSCFTIIVAICPICSTSRWTSIYFKLWPSFGILLIAASPLGR</sequence>
<gene>
    <name evidence="1" type="ORF">Goari_020691</name>
</gene>
<accession>A0A7J8YQT0</accession>
<comment type="caution">
    <text evidence="1">The sequence shown here is derived from an EMBL/GenBank/DDBJ whole genome shotgun (WGS) entry which is preliminary data.</text>
</comment>
<dbReference type="EMBL" id="JABFAA010344184">
    <property type="protein sequence ID" value="MBA0701951.1"/>
    <property type="molecule type" value="Genomic_DNA"/>
</dbReference>
<proteinExistence type="predicted"/>
<reference evidence="1 2" key="1">
    <citation type="journal article" date="2019" name="Genome Biol. Evol.">
        <title>Insights into the evolution of the New World diploid cottons (Gossypium, subgenus Houzingenia) based on genome sequencing.</title>
        <authorList>
            <person name="Grover C.E."/>
            <person name="Arick M.A. 2nd"/>
            <person name="Thrash A."/>
            <person name="Conover J.L."/>
            <person name="Sanders W.S."/>
            <person name="Peterson D.G."/>
            <person name="Frelichowski J.E."/>
            <person name="Scheffler J.A."/>
            <person name="Scheffler B.E."/>
            <person name="Wendel J.F."/>
        </authorList>
    </citation>
    <scope>NUCLEOTIDE SEQUENCE [LARGE SCALE GENOMIC DNA]</scope>
    <source>
        <strain evidence="1">185</strain>
        <tissue evidence="1">Leaf</tissue>
    </source>
</reference>
<evidence type="ECO:0000313" key="2">
    <source>
        <dbReference type="Proteomes" id="UP000593577"/>
    </source>
</evidence>